<dbReference type="HOGENOM" id="CLU_045011_19_1_9"/>
<evidence type="ECO:0000313" key="2">
    <source>
        <dbReference type="Proteomes" id="UP000005850"/>
    </source>
</evidence>
<keyword evidence="1" id="KW-0378">Hydrolase</keyword>
<dbReference type="InterPro" id="IPR036412">
    <property type="entry name" value="HAD-like_sf"/>
</dbReference>
<dbReference type="GO" id="GO:0008967">
    <property type="term" value="F:phosphoglycolate phosphatase activity"/>
    <property type="evidence" value="ECO:0007669"/>
    <property type="project" value="TreeGrafter"/>
</dbReference>
<dbReference type="SFLD" id="SFLDS00003">
    <property type="entry name" value="Haloacid_Dehalogenase"/>
    <property type="match status" value="1"/>
</dbReference>
<sequence>MNTCSTLLFDLDGTLLDSREGVIDAVYYTIEEHCPGLFTRGEITDRFGEALEEFLRAVEAKINEQQVQKPELPDQFKVSHWDRTAYCKDYFTYMKRHNQQVQLFPFVREGMEALKKRGFQLAVVTNKQRELALQNLEIAAILHLMDTVVTLDDVVLGKPSPEPIQKAMAILGTVPEATLMIGDSRYDLLSARAAGVRSVLLEWYGADQRIQEEPHYRFQTFQMLVDELLLASVQGKGE</sequence>
<name>A0A075RC72_BRELA</name>
<dbReference type="Gene3D" id="1.10.150.240">
    <property type="entry name" value="Putative phosphatase, domain 2"/>
    <property type="match status" value="1"/>
</dbReference>
<dbReference type="InterPro" id="IPR041492">
    <property type="entry name" value="HAD_2"/>
</dbReference>
<dbReference type="Gene3D" id="3.40.50.1000">
    <property type="entry name" value="HAD superfamily/HAD-like"/>
    <property type="match status" value="1"/>
</dbReference>
<dbReference type="SFLD" id="SFLDG01135">
    <property type="entry name" value="C1.5.6:_HAD__Beta-PGM__Phospha"/>
    <property type="match status" value="1"/>
</dbReference>
<evidence type="ECO:0000313" key="1">
    <source>
        <dbReference type="EMBL" id="AIG28803.1"/>
    </source>
</evidence>
<organism evidence="1 2">
    <name type="scientific">Brevibacillus laterosporus LMG 15441</name>
    <dbReference type="NCBI Taxonomy" id="1042163"/>
    <lineage>
        <taxon>Bacteria</taxon>
        <taxon>Bacillati</taxon>
        <taxon>Bacillota</taxon>
        <taxon>Bacilli</taxon>
        <taxon>Bacillales</taxon>
        <taxon>Paenibacillaceae</taxon>
        <taxon>Brevibacillus</taxon>
    </lineage>
</organism>
<dbReference type="GO" id="GO:0004427">
    <property type="term" value="F:inorganic diphosphate phosphatase activity"/>
    <property type="evidence" value="ECO:0007669"/>
    <property type="project" value="UniProtKB-EC"/>
</dbReference>
<dbReference type="eggNOG" id="COG0546">
    <property type="taxonomic scope" value="Bacteria"/>
</dbReference>
<dbReference type="STRING" id="1042163.BRLA_c045390"/>
<dbReference type="SFLD" id="SFLDG01129">
    <property type="entry name" value="C1.5:_HAD__Beta-PGM__Phosphata"/>
    <property type="match status" value="1"/>
</dbReference>
<dbReference type="RefSeq" id="WP_003334129.1">
    <property type="nucleotide sequence ID" value="NZ_CP007806.1"/>
</dbReference>
<dbReference type="InterPro" id="IPR006439">
    <property type="entry name" value="HAD-SF_hydro_IA"/>
</dbReference>
<dbReference type="InterPro" id="IPR023198">
    <property type="entry name" value="PGP-like_dom2"/>
</dbReference>
<dbReference type="NCBIfam" id="TIGR01549">
    <property type="entry name" value="HAD-SF-IA-v1"/>
    <property type="match status" value="1"/>
</dbReference>
<dbReference type="GO" id="GO:0006281">
    <property type="term" value="P:DNA repair"/>
    <property type="evidence" value="ECO:0007669"/>
    <property type="project" value="TreeGrafter"/>
</dbReference>
<dbReference type="KEGG" id="blr:BRLA_c045390"/>
<dbReference type="InterPro" id="IPR050155">
    <property type="entry name" value="HAD-like_hydrolase_sf"/>
</dbReference>
<dbReference type="InterPro" id="IPR023214">
    <property type="entry name" value="HAD_sf"/>
</dbReference>
<accession>A0A075RC72</accession>
<dbReference type="SUPFAM" id="SSF56784">
    <property type="entry name" value="HAD-like"/>
    <property type="match status" value="1"/>
</dbReference>
<dbReference type="GO" id="GO:0005829">
    <property type="term" value="C:cytosol"/>
    <property type="evidence" value="ECO:0007669"/>
    <property type="project" value="TreeGrafter"/>
</dbReference>
<dbReference type="PANTHER" id="PTHR43434">
    <property type="entry name" value="PHOSPHOGLYCOLATE PHOSPHATASE"/>
    <property type="match status" value="1"/>
</dbReference>
<reference evidence="1 2" key="1">
    <citation type="journal article" date="2011" name="J. Bacteriol.">
        <title>Genome sequence of Brevibacillus laterosporus LMG 15441, a pathogen of invertebrates.</title>
        <authorList>
            <person name="Djukic M."/>
            <person name="Poehlein A."/>
            <person name="Thurmer A."/>
            <person name="Daniel R."/>
        </authorList>
    </citation>
    <scope>NUCLEOTIDE SEQUENCE [LARGE SCALE GENOMIC DNA]</scope>
    <source>
        <strain evidence="1 2">LMG 15441</strain>
    </source>
</reference>
<dbReference type="Proteomes" id="UP000005850">
    <property type="component" value="Chromosome"/>
</dbReference>
<dbReference type="Pfam" id="PF13419">
    <property type="entry name" value="HAD_2"/>
    <property type="match status" value="1"/>
</dbReference>
<gene>
    <name evidence="1" type="primary">ppaX_3</name>
    <name evidence="1" type="ORF">BRLA_c045390</name>
</gene>
<dbReference type="PRINTS" id="PR00413">
    <property type="entry name" value="HADHALOGNASE"/>
</dbReference>
<proteinExistence type="predicted"/>
<dbReference type="EMBL" id="CP007806">
    <property type="protein sequence ID" value="AIG28803.1"/>
    <property type="molecule type" value="Genomic_DNA"/>
</dbReference>
<keyword evidence="2" id="KW-1185">Reference proteome</keyword>
<protein>
    <submittedName>
        <fullName evidence="1">Pyrophosphatase PpaX</fullName>
        <ecNumber evidence="1">3.6.1.1</ecNumber>
    </submittedName>
</protein>
<dbReference type="EC" id="3.6.1.1" evidence="1"/>
<dbReference type="NCBIfam" id="TIGR01509">
    <property type="entry name" value="HAD-SF-IA-v3"/>
    <property type="match status" value="1"/>
</dbReference>
<dbReference type="PANTHER" id="PTHR43434:SF1">
    <property type="entry name" value="PHOSPHOGLYCOLATE PHOSPHATASE"/>
    <property type="match status" value="1"/>
</dbReference>
<dbReference type="AlphaFoldDB" id="A0A075RC72"/>